<protein>
    <recommendedName>
        <fullName evidence="1">Methyltransferase FkbM domain-containing protein</fullName>
    </recommendedName>
</protein>
<accession>A0A1X6ZGF3</accession>
<sequence length="288" mass="32425">MDKHFQTKVSALYDILNLRDHVRIGDVGANPMRHDAPYRDLLASGGCKVVGFEPQEDTMKNLVENKGPNEEYFNTAVGDGTLGVLTLHKGTGLTSLLRIRQATLHFLRGLRRAARETGKIEIATQRMDDIQGLGRLDFLKIDIQGAELSVFKSAVNTLKNVTAIQTEVSFFPLYEQQPSFGEIDVFLRGCGFIPHSFAHIEKRLVLSKWAGQVPNYVPMQMLDGDIIYLRDLSAPEDLETSMLKRMAILTEGIFGFTDVTLKIFDILVQRQEIREDSVLSYLNDYLTT</sequence>
<proteinExistence type="predicted"/>
<evidence type="ECO:0000313" key="3">
    <source>
        <dbReference type="Proteomes" id="UP000193778"/>
    </source>
</evidence>
<dbReference type="SUPFAM" id="SSF53335">
    <property type="entry name" value="S-adenosyl-L-methionine-dependent methyltransferases"/>
    <property type="match status" value="1"/>
</dbReference>
<feature type="domain" description="Methyltransferase FkbM" evidence="1">
    <location>
        <begin position="26"/>
        <end position="193"/>
    </location>
</feature>
<organism evidence="2 3">
    <name type="scientific">Ruegeria meonggei</name>
    <dbReference type="NCBI Taxonomy" id="1446476"/>
    <lineage>
        <taxon>Bacteria</taxon>
        <taxon>Pseudomonadati</taxon>
        <taxon>Pseudomonadota</taxon>
        <taxon>Alphaproteobacteria</taxon>
        <taxon>Rhodobacterales</taxon>
        <taxon>Roseobacteraceae</taxon>
        <taxon>Ruegeria</taxon>
    </lineage>
</organism>
<dbReference type="RefSeq" id="WP_085822904.1">
    <property type="nucleotide sequence ID" value="NZ_FWFP01000006.1"/>
</dbReference>
<dbReference type="OrthoDB" id="292760at2"/>
<reference evidence="3" key="1">
    <citation type="submission" date="2017-03" db="EMBL/GenBank/DDBJ databases">
        <authorList>
            <person name="Rodrigo-Torres L."/>
            <person name="Arahal R.D."/>
            <person name="Lucena T."/>
        </authorList>
    </citation>
    <scope>NUCLEOTIDE SEQUENCE [LARGE SCALE GENOMIC DNA]</scope>
    <source>
        <strain evidence="3">CECT 8411</strain>
    </source>
</reference>
<dbReference type="PANTHER" id="PTHR36973">
    <property type="entry name" value="SLL1456 PROTEIN-RELATED"/>
    <property type="match status" value="1"/>
</dbReference>
<dbReference type="InterPro" id="IPR053188">
    <property type="entry name" value="FkbM_Methyltransferase"/>
</dbReference>
<dbReference type="EMBL" id="FWFP01000006">
    <property type="protein sequence ID" value="SLN50262.1"/>
    <property type="molecule type" value="Genomic_DNA"/>
</dbReference>
<evidence type="ECO:0000259" key="1">
    <source>
        <dbReference type="Pfam" id="PF05050"/>
    </source>
</evidence>
<name>A0A1X6ZGF3_9RHOB</name>
<dbReference type="NCBIfam" id="TIGR01444">
    <property type="entry name" value="fkbM_fam"/>
    <property type="match status" value="1"/>
</dbReference>
<evidence type="ECO:0000313" key="2">
    <source>
        <dbReference type="EMBL" id="SLN50262.1"/>
    </source>
</evidence>
<dbReference type="PANTHER" id="PTHR36973:SF4">
    <property type="entry name" value="NODULATION PROTEIN"/>
    <property type="match status" value="1"/>
</dbReference>
<dbReference type="InterPro" id="IPR006342">
    <property type="entry name" value="FkbM_mtfrase"/>
</dbReference>
<gene>
    <name evidence="2" type="ORF">RUM8411_02381</name>
</gene>
<dbReference type="AlphaFoldDB" id="A0A1X6ZGF3"/>
<dbReference type="Gene3D" id="3.40.50.150">
    <property type="entry name" value="Vaccinia Virus protein VP39"/>
    <property type="match status" value="1"/>
</dbReference>
<dbReference type="GO" id="GO:0008171">
    <property type="term" value="F:O-methyltransferase activity"/>
    <property type="evidence" value="ECO:0007669"/>
    <property type="project" value="TreeGrafter"/>
</dbReference>
<keyword evidence="3" id="KW-1185">Reference proteome</keyword>
<dbReference type="Pfam" id="PF05050">
    <property type="entry name" value="Methyltransf_21"/>
    <property type="match status" value="1"/>
</dbReference>
<dbReference type="InterPro" id="IPR029063">
    <property type="entry name" value="SAM-dependent_MTases_sf"/>
</dbReference>
<dbReference type="Proteomes" id="UP000193778">
    <property type="component" value="Unassembled WGS sequence"/>
</dbReference>